<dbReference type="InterPro" id="IPR000983">
    <property type="entry name" value="Bac_GSPG_pilin"/>
</dbReference>
<dbReference type="GO" id="GO:0015627">
    <property type="term" value="C:type II protein secretion system complex"/>
    <property type="evidence" value="ECO:0007669"/>
    <property type="project" value="InterPro"/>
</dbReference>
<dbReference type="GO" id="GO:0015628">
    <property type="term" value="P:protein secretion by the type II secretion system"/>
    <property type="evidence" value="ECO:0007669"/>
    <property type="project" value="InterPro"/>
</dbReference>
<dbReference type="InterPro" id="IPR031982">
    <property type="entry name" value="PilE-like"/>
</dbReference>
<organism evidence="3 4">
    <name type="scientific">Acinetobacter johnsonii</name>
    <dbReference type="NCBI Taxonomy" id="40214"/>
    <lineage>
        <taxon>Bacteria</taxon>
        <taxon>Pseudomonadati</taxon>
        <taxon>Pseudomonadota</taxon>
        <taxon>Gammaproteobacteria</taxon>
        <taxon>Moraxellales</taxon>
        <taxon>Moraxellaceae</taxon>
        <taxon>Acinetobacter</taxon>
    </lineage>
</organism>
<dbReference type="InterPro" id="IPR012902">
    <property type="entry name" value="N_methyl_site"/>
</dbReference>
<keyword evidence="2" id="KW-0812">Transmembrane</keyword>
<dbReference type="NCBIfam" id="TIGR02532">
    <property type="entry name" value="IV_pilin_GFxxxE"/>
    <property type="match status" value="1"/>
</dbReference>
<proteinExistence type="predicted"/>
<dbReference type="SUPFAM" id="SSF54523">
    <property type="entry name" value="Pili subunits"/>
    <property type="match status" value="1"/>
</dbReference>
<protein>
    <submittedName>
        <fullName evidence="3">Pilin</fullName>
    </submittedName>
</protein>
<keyword evidence="1" id="KW-0488">Methylation</keyword>
<keyword evidence="2" id="KW-0472">Membrane</keyword>
<sequence>MNKNGFTLIELMVVVVIVAIFVAIAIPSYQAYIRRAETSKAQQELKRIATLLERHKARNFSYKGFDLSAQTLSTPRTYSFDLKDGADTTKLLNATGASGRTWVLKATTTDTKNYNYLLTSSGIRCRNLTAANITYTGCGTGGEAW</sequence>
<dbReference type="RefSeq" id="WP_126035102.1">
    <property type="nucleotide sequence ID" value="NZ_CP022298.1"/>
</dbReference>
<dbReference type="AlphaFoldDB" id="A0A3S9AH13"/>
<evidence type="ECO:0000256" key="1">
    <source>
        <dbReference type="ARBA" id="ARBA00022481"/>
    </source>
</evidence>
<dbReference type="GO" id="GO:0043683">
    <property type="term" value="P:type IV pilus assembly"/>
    <property type="evidence" value="ECO:0007669"/>
    <property type="project" value="InterPro"/>
</dbReference>
<reference evidence="3 4" key="1">
    <citation type="submission" date="2017-06" db="EMBL/GenBank/DDBJ databases">
        <title>Complete Genome Sequence of the Carbazole-Degrading Bacterium Acinetobacter johnsonii IC001.</title>
        <authorList>
            <person name="Vejarano F."/>
            <person name="Suzuki-Minakuchi C."/>
            <person name="Ohtsubo Y."/>
            <person name="Tsuda M."/>
            <person name="Okada K."/>
            <person name="Nojiri H."/>
        </authorList>
    </citation>
    <scope>NUCLEOTIDE SEQUENCE [LARGE SCALE GENOMIC DNA]</scope>
    <source>
        <strain evidence="3 4">IC001</strain>
    </source>
</reference>
<evidence type="ECO:0000256" key="2">
    <source>
        <dbReference type="SAM" id="Phobius"/>
    </source>
</evidence>
<dbReference type="EMBL" id="CP022298">
    <property type="protein sequence ID" value="AZN62879.1"/>
    <property type="molecule type" value="Genomic_DNA"/>
</dbReference>
<dbReference type="Proteomes" id="UP000276980">
    <property type="component" value="Chromosome"/>
</dbReference>
<keyword evidence="2" id="KW-1133">Transmembrane helix</keyword>
<dbReference type="PANTHER" id="PTHR30093">
    <property type="entry name" value="GENERAL SECRETION PATHWAY PROTEIN G"/>
    <property type="match status" value="1"/>
</dbReference>
<gene>
    <name evidence="3" type="ORF">CFH90_02015</name>
</gene>
<evidence type="ECO:0000313" key="3">
    <source>
        <dbReference type="EMBL" id="AZN62879.1"/>
    </source>
</evidence>
<dbReference type="PANTHER" id="PTHR30093:SF47">
    <property type="entry name" value="TYPE IV PILUS NON-CORE MINOR PILIN PILE"/>
    <property type="match status" value="1"/>
</dbReference>
<dbReference type="InterPro" id="IPR045584">
    <property type="entry name" value="Pilin-like"/>
</dbReference>
<feature type="transmembrane region" description="Helical" evidence="2">
    <location>
        <begin position="6"/>
        <end position="26"/>
    </location>
</feature>
<dbReference type="Pfam" id="PF16732">
    <property type="entry name" value="ComP_DUS"/>
    <property type="match status" value="1"/>
</dbReference>
<accession>A0A3S9AH13</accession>
<name>A0A3S9AH13_ACIJO</name>
<evidence type="ECO:0000313" key="4">
    <source>
        <dbReference type="Proteomes" id="UP000276980"/>
    </source>
</evidence>
<dbReference type="Gene3D" id="3.30.700.10">
    <property type="entry name" value="Glycoprotein, Type 4 Pilin"/>
    <property type="match status" value="1"/>
</dbReference>
<dbReference type="PRINTS" id="PR00813">
    <property type="entry name" value="BCTERIALGSPG"/>
</dbReference>
<dbReference type="Pfam" id="PF07963">
    <property type="entry name" value="N_methyl"/>
    <property type="match status" value="1"/>
</dbReference>